<dbReference type="EMBL" id="CP048222">
    <property type="protein sequence ID" value="QHT68888.1"/>
    <property type="molecule type" value="Genomic_DNA"/>
</dbReference>
<dbReference type="KEGG" id="rhoz:GXP67_20660"/>
<keyword evidence="2" id="KW-0812">Transmembrane</keyword>
<organism evidence="3 4">
    <name type="scientific">Rhodocytophaga rosea</name>
    <dbReference type="NCBI Taxonomy" id="2704465"/>
    <lineage>
        <taxon>Bacteria</taxon>
        <taxon>Pseudomonadati</taxon>
        <taxon>Bacteroidota</taxon>
        <taxon>Cytophagia</taxon>
        <taxon>Cytophagales</taxon>
        <taxon>Rhodocytophagaceae</taxon>
        <taxon>Rhodocytophaga</taxon>
    </lineage>
</organism>
<dbReference type="AlphaFoldDB" id="A0A6C0GLJ1"/>
<evidence type="ECO:0000313" key="4">
    <source>
        <dbReference type="Proteomes" id="UP000480178"/>
    </source>
</evidence>
<keyword evidence="2" id="KW-0472">Membrane</keyword>
<evidence type="ECO:0000256" key="1">
    <source>
        <dbReference type="SAM" id="Coils"/>
    </source>
</evidence>
<accession>A0A6C0GLJ1</accession>
<feature type="coiled-coil region" evidence="1">
    <location>
        <begin position="123"/>
        <end position="188"/>
    </location>
</feature>
<sequence length="192" mass="22215">MEDKLKDFINEHREEFDSFEPRPDLWQDISKELPQKKTARVISLTYARMWQYAAAVVLLIAAVFVIRQYIPTNTDGLVTPPTTTASLEKIAPQMAEVERYYTSLINERKTQMGSFDLKSLGVNENLQQDIAGLDSAYARLKTELLTTPNKEQIMDAMIQNLQLRMEILNQQLNTLEEIRKIKQETKHEKVQA</sequence>
<proteinExistence type="predicted"/>
<evidence type="ECO:0000256" key="2">
    <source>
        <dbReference type="SAM" id="Phobius"/>
    </source>
</evidence>
<dbReference type="RefSeq" id="WP_162444889.1">
    <property type="nucleotide sequence ID" value="NZ_CP048222.1"/>
</dbReference>
<reference evidence="3 4" key="1">
    <citation type="submission" date="2020-01" db="EMBL/GenBank/DDBJ databases">
        <authorList>
            <person name="Kim M.K."/>
        </authorList>
    </citation>
    <scope>NUCLEOTIDE SEQUENCE [LARGE SCALE GENOMIC DNA]</scope>
    <source>
        <strain evidence="3 4">172606-1</strain>
    </source>
</reference>
<evidence type="ECO:0000313" key="3">
    <source>
        <dbReference type="EMBL" id="QHT68888.1"/>
    </source>
</evidence>
<feature type="transmembrane region" description="Helical" evidence="2">
    <location>
        <begin position="50"/>
        <end position="70"/>
    </location>
</feature>
<keyword evidence="1" id="KW-0175">Coiled coil</keyword>
<keyword evidence="2" id="KW-1133">Transmembrane helix</keyword>
<name>A0A6C0GLJ1_9BACT</name>
<evidence type="ECO:0008006" key="5">
    <source>
        <dbReference type="Google" id="ProtNLM"/>
    </source>
</evidence>
<protein>
    <recommendedName>
        <fullName evidence="5">Anti-sigma factor</fullName>
    </recommendedName>
</protein>
<gene>
    <name evidence="3" type="ORF">GXP67_20660</name>
</gene>
<keyword evidence="4" id="KW-1185">Reference proteome</keyword>
<dbReference type="Proteomes" id="UP000480178">
    <property type="component" value="Chromosome"/>
</dbReference>